<dbReference type="InterPro" id="IPR011642">
    <property type="entry name" value="Gate_dom"/>
</dbReference>
<evidence type="ECO:0000256" key="11">
    <source>
        <dbReference type="ARBA" id="ARBA00023134"/>
    </source>
</evidence>
<evidence type="ECO:0000256" key="4">
    <source>
        <dbReference type="ARBA" id="ARBA00022475"/>
    </source>
</evidence>
<dbReference type="InterPro" id="IPR011640">
    <property type="entry name" value="Fe2_transport_prot_B_C"/>
</dbReference>
<evidence type="ECO:0000259" key="16">
    <source>
        <dbReference type="PROSITE" id="PS51711"/>
    </source>
</evidence>
<keyword evidence="11 15" id="KW-0342">GTP-binding</keyword>
<dbReference type="SUPFAM" id="SSF52540">
    <property type="entry name" value="P-loop containing nucleoside triphosphate hydrolases"/>
    <property type="match status" value="1"/>
</dbReference>
<dbReference type="PANTHER" id="PTHR43185:SF1">
    <property type="entry name" value="FE(2+) TRANSPORTER FEOB"/>
    <property type="match status" value="1"/>
</dbReference>
<accession>A0ABR7JLY0</accession>
<dbReference type="InterPro" id="IPR030389">
    <property type="entry name" value="G_FEOB_dom"/>
</dbReference>
<dbReference type="Proteomes" id="UP000609849">
    <property type="component" value="Unassembled WGS sequence"/>
</dbReference>
<evidence type="ECO:0000256" key="15">
    <source>
        <dbReference type="RuleBase" id="RU362098"/>
    </source>
</evidence>
<evidence type="ECO:0000313" key="17">
    <source>
        <dbReference type="EMBL" id="MBC5995923.1"/>
    </source>
</evidence>
<keyword evidence="6 15" id="KW-0812">Transmembrane</keyword>
<keyword evidence="8 15" id="KW-1133">Transmembrane helix</keyword>
<evidence type="ECO:0000256" key="12">
    <source>
        <dbReference type="ARBA" id="ARBA00023136"/>
    </source>
</evidence>
<evidence type="ECO:0000256" key="14">
    <source>
        <dbReference type="NCBIfam" id="TIGR00437"/>
    </source>
</evidence>
<feature type="domain" description="FeoB-type G" evidence="16">
    <location>
        <begin position="2"/>
        <end position="163"/>
    </location>
</feature>
<name>A0ABR7JLY0_9FIRM</name>
<sequence length="701" mass="77084">MGCTIALAGNPNCGKTTVFNEITGSKQHVGNWPGVTVEKKEGKYRKNKDVNVVDLPGIYSLSPYSAEEIVARNYIINEKPDVLINIIDATNIERNMYLSLQILETKIPTVIALNMMDEVEARGMKINIPKLSKYLGVKIVPIVARTGNGMKELMNAAIEVANSIDTNQKLSVSSNNINESDGTKAINLDLGLNVFSESIEGYIQDIYSKFESSEDINVWKALKVLEEDELVSETLKVSEKVEIEKILAKANEEFNDDIESEIADQRYKFIAKIVSKTVSKSKRVNGKREETVSDKIDKVITNRLLAIPIFLAVMYLLFSITFGESIIGVGVYLQGIVCDFWDGPLTETIIGALESLGASEWAISLVGDGILAGVGGVVSFLPQILVLFLLMSILEDSGYMARVAFVMDKIFRKFGLSGKSFIPLLMGFGCSVPALMASRTLENEKDRKITMMITPFMSCGAKLPIYLMFAATLFPNSNQTNIIYSIYMLGLVVAVLCALILSKFVLKGEASNFIMELPQYRIPTLKSVLIHAWEKVKGFAVKAGTIILASTILIWLLSNFNFSGMCEMEDSILASMGRSIQWIFAPLGFGDWRASVGVVTGWIAKENIVSTFGVLFGASDAITEAAMEGSAAIPGVVDVFTQASAFSYMVFNLLCMPCFAAVGAIKREMGSWKWTLRTVGFQMLVAWIVAFGTYMVCQMIF</sequence>
<keyword evidence="10" id="KW-0406">Ion transport</keyword>
<dbReference type="PROSITE" id="PS51711">
    <property type="entry name" value="G_FEOB"/>
    <property type="match status" value="1"/>
</dbReference>
<evidence type="ECO:0000256" key="5">
    <source>
        <dbReference type="ARBA" id="ARBA00022496"/>
    </source>
</evidence>
<comment type="function">
    <text evidence="1 15">Probable transporter of a GTP-driven Fe(2+) uptake system.</text>
</comment>
<keyword evidence="7" id="KW-0547">Nucleotide-binding</keyword>
<feature type="transmembrane region" description="Helical" evidence="15">
    <location>
        <begin position="414"/>
        <end position="437"/>
    </location>
</feature>
<dbReference type="Gene3D" id="3.40.50.300">
    <property type="entry name" value="P-loop containing nucleotide triphosphate hydrolases"/>
    <property type="match status" value="1"/>
</dbReference>
<feature type="transmembrane region" description="Helical" evidence="15">
    <location>
        <begin position="304"/>
        <end position="323"/>
    </location>
</feature>
<evidence type="ECO:0000256" key="10">
    <source>
        <dbReference type="ARBA" id="ARBA00023065"/>
    </source>
</evidence>
<comment type="subcellular location">
    <subcellularLocation>
        <location evidence="2 15">Cell membrane</location>
        <topology evidence="2 15">Multi-pass membrane protein</topology>
    </subcellularLocation>
</comment>
<evidence type="ECO:0000256" key="9">
    <source>
        <dbReference type="ARBA" id="ARBA00023004"/>
    </source>
</evidence>
<dbReference type="PANTHER" id="PTHR43185">
    <property type="entry name" value="FERROUS IRON TRANSPORT PROTEIN B"/>
    <property type="match status" value="1"/>
</dbReference>
<comment type="similarity">
    <text evidence="15">Belongs to the TRAFAC class TrmE-Era-EngA-EngB-Septin-like GTPase superfamily. FeoB GTPase (TC 9.A.8) family.</text>
</comment>
<feature type="transmembrane region" description="Helical" evidence="15">
    <location>
        <begin position="674"/>
        <end position="696"/>
    </location>
</feature>
<dbReference type="CDD" id="cd01879">
    <property type="entry name" value="FeoB"/>
    <property type="match status" value="1"/>
</dbReference>
<dbReference type="InterPro" id="IPR041069">
    <property type="entry name" value="FeoB_Cyto"/>
</dbReference>
<dbReference type="NCBIfam" id="TIGR00437">
    <property type="entry name" value="feoB"/>
    <property type="match status" value="1"/>
</dbReference>
<evidence type="ECO:0000256" key="8">
    <source>
        <dbReference type="ARBA" id="ARBA00022989"/>
    </source>
</evidence>
<keyword evidence="18" id="KW-1185">Reference proteome</keyword>
<dbReference type="Pfam" id="PF02421">
    <property type="entry name" value="FeoB_N"/>
    <property type="match status" value="1"/>
</dbReference>
<evidence type="ECO:0000256" key="1">
    <source>
        <dbReference type="ARBA" id="ARBA00003926"/>
    </source>
</evidence>
<gene>
    <name evidence="17" type="primary">feoB</name>
    <name evidence="17" type="ORF">H8923_04060</name>
</gene>
<organism evidence="17 18">
    <name type="scientific">Romboutsia faecis</name>
    <dbReference type="NCBI Taxonomy" id="2764597"/>
    <lineage>
        <taxon>Bacteria</taxon>
        <taxon>Bacillati</taxon>
        <taxon>Bacillota</taxon>
        <taxon>Clostridia</taxon>
        <taxon>Peptostreptococcales</taxon>
        <taxon>Peptostreptococcaceae</taxon>
        <taxon>Romboutsia</taxon>
    </lineage>
</organism>
<keyword evidence="3 15" id="KW-0813">Transport</keyword>
<evidence type="ECO:0000256" key="3">
    <source>
        <dbReference type="ARBA" id="ARBA00022448"/>
    </source>
</evidence>
<dbReference type="EMBL" id="JACRWE010000002">
    <property type="protein sequence ID" value="MBC5995923.1"/>
    <property type="molecule type" value="Genomic_DNA"/>
</dbReference>
<keyword evidence="5 15" id="KW-0410">Iron transport</keyword>
<reference evidence="17 18" key="1">
    <citation type="submission" date="2020-08" db="EMBL/GenBank/DDBJ databases">
        <authorList>
            <person name="Liu C."/>
            <person name="Sun Q."/>
        </authorList>
    </citation>
    <scope>NUCLEOTIDE SEQUENCE [LARGE SCALE GENOMIC DNA]</scope>
    <source>
        <strain evidence="17 18">NSJ-18</strain>
    </source>
</reference>
<keyword evidence="9 15" id="KW-0408">Iron</keyword>
<dbReference type="PRINTS" id="PR00326">
    <property type="entry name" value="GTP1OBG"/>
</dbReference>
<dbReference type="InterPro" id="IPR003373">
    <property type="entry name" value="Fe2_transport_prot-B"/>
</dbReference>
<protein>
    <recommendedName>
        <fullName evidence="13 14">Ferrous iron transport protein B</fullName>
    </recommendedName>
</protein>
<dbReference type="Pfam" id="PF07664">
    <property type="entry name" value="FeoB_C"/>
    <property type="match status" value="1"/>
</dbReference>
<dbReference type="InterPro" id="IPR050860">
    <property type="entry name" value="FeoB_GTPase"/>
</dbReference>
<dbReference type="InterPro" id="IPR027417">
    <property type="entry name" value="P-loop_NTPase"/>
</dbReference>
<dbReference type="Pfam" id="PF17910">
    <property type="entry name" value="FeoB_Cyto"/>
    <property type="match status" value="1"/>
</dbReference>
<feature type="transmembrane region" description="Helical" evidence="15">
    <location>
        <begin position="539"/>
        <end position="558"/>
    </location>
</feature>
<evidence type="ECO:0000256" key="7">
    <source>
        <dbReference type="ARBA" id="ARBA00022741"/>
    </source>
</evidence>
<dbReference type="Gene3D" id="1.10.287.1770">
    <property type="match status" value="1"/>
</dbReference>
<keyword evidence="4" id="KW-1003">Cell membrane</keyword>
<evidence type="ECO:0000256" key="13">
    <source>
        <dbReference type="ARBA" id="ARBA00031200"/>
    </source>
</evidence>
<feature type="transmembrane region" description="Helical" evidence="15">
    <location>
        <begin position="645"/>
        <end position="665"/>
    </location>
</feature>
<feature type="transmembrane region" description="Helical" evidence="15">
    <location>
        <begin position="370"/>
        <end position="394"/>
    </location>
</feature>
<evidence type="ECO:0000313" key="18">
    <source>
        <dbReference type="Proteomes" id="UP000609849"/>
    </source>
</evidence>
<evidence type="ECO:0000256" key="2">
    <source>
        <dbReference type="ARBA" id="ARBA00004651"/>
    </source>
</evidence>
<comment type="caution">
    <text evidence="17">The sequence shown here is derived from an EMBL/GenBank/DDBJ whole genome shotgun (WGS) entry which is preliminary data.</text>
</comment>
<proteinExistence type="inferred from homology"/>
<dbReference type="Pfam" id="PF07670">
    <property type="entry name" value="Gate"/>
    <property type="match status" value="2"/>
</dbReference>
<feature type="transmembrane region" description="Helical" evidence="15">
    <location>
        <begin position="482"/>
        <end position="506"/>
    </location>
</feature>
<keyword evidence="12 15" id="KW-0472">Membrane</keyword>
<dbReference type="RefSeq" id="WP_153923888.1">
    <property type="nucleotide sequence ID" value="NZ_JACRWE010000002.1"/>
</dbReference>
<dbReference type="InterPro" id="IPR006073">
    <property type="entry name" value="GTP-bd"/>
</dbReference>
<evidence type="ECO:0000256" key="6">
    <source>
        <dbReference type="ARBA" id="ARBA00022692"/>
    </source>
</evidence>
<feature type="transmembrane region" description="Helical" evidence="15">
    <location>
        <begin position="449"/>
        <end position="470"/>
    </location>
</feature>